<gene>
    <name evidence="3" type="ORF">TPAR_06042</name>
</gene>
<feature type="compositionally biased region" description="Low complexity" evidence="1">
    <location>
        <begin position="178"/>
        <end position="196"/>
    </location>
</feature>
<reference evidence="3 4" key="1">
    <citation type="submission" date="2018-01" db="EMBL/GenBank/DDBJ databases">
        <title>Harnessing the power of phylogenomics to disentangle the directionality and signatures of interkingdom host jumping in the parasitic fungal genus Tolypocladium.</title>
        <authorList>
            <person name="Quandt C.A."/>
            <person name="Patterson W."/>
            <person name="Spatafora J.W."/>
        </authorList>
    </citation>
    <scope>NUCLEOTIDE SEQUENCE [LARGE SCALE GENOMIC DNA]</scope>
    <source>
        <strain evidence="3 4">NRBC 100945</strain>
    </source>
</reference>
<evidence type="ECO:0000313" key="3">
    <source>
        <dbReference type="EMBL" id="POR33768.1"/>
    </source>
</evidence>
<feature type="compositionally biased region" description="Polar residues" evidence="1">
    <location>
        <begin position="157"/>
        <end position="169"/>
    </location>
</feature>
<sequence length="221" mass="21784">MLFAACVVALGSLASAAAAAAAPGFQFPDTVPLEKRQTEGPAYQCHANCGYAIQNSSKDGYCKDEAWLKLLDGCLDCALQYNIWQHYSNKVGAAAQKCGLDATPKPAAGGQSSAAPTSAAVTTTAAASSTAVVQPTSAAGQSSQQSSAVSAIPTPTAPGSTVKSATSGVVPTASAPVTSGGRTTTPASPSPSSVTVSQGSRILGSSILVAGAAVLFAATWC</sequence>
<comment type="caution">
    <text evidence="3">The sequence shown here is derived from an EMBL/GenBank/DDBJ whole genome shotgun (WGS) entry which is preliminary data.</text>
</comment>
<evidence type="ECO:0000256" key="1">
    <source>
        <dbReference type="SAM" id="MobiDB-lite"/>
    </source>
</evidence>
<feature type="chain" id="PRO_5015540115" evidence="2">
    <location>
        <begin position="22"/>
        <end position="221"/>
    </location>
</feature>
<feature type="region of interest" description="Disordered" evidence="1">
    <location>
        <begin position="137"/>
        <end position="196"/>
    </location>
</feature>
<feature type="signal peptide" evidence="2">
    <location>
        <begin position="1"/>
        <end position="21"/>
    </location>
</feature>
<proteinExistence type="predicted"/>
<keyword evidence="4" id="KW-1185">Reference proteome</keyword>
<organism evidence="3 4">
    <name type="scientific">Tolypocladium paradoxum</name>
    <dbReference type="NCBI Taxonomy" id="94208"/>
    <lineage>
        <taxon>Eukaryota</taxon>
        <taxon>Fungi</taxon>
        <taxon>Dikarya</taxon>
        <taxon>Ascomycota</taxon>
        <taxon>Pezizomycotina</taxon>
        <taxon>Sordariomycetes</taxon>
        <taxon>Hypocreomycetidae</taxon>
        <taxon>Hypocreales</taxon>
        <taxon>Ophiocordycipitaceae</taxon>
        <taxon>Tolypocladium</taxon>
    </lineage>
</organism>
<keyword evidence="2" id="KW-0732">Signal</keyword>
<evidence type="ECO:0000313" key="4">
    <source>
        <dbReference type="Proteomes" id="UP000237481"/>
    </source>
</evidence>
<dbReference type="EMBL" id="PKSG01000656">
    <property type="protein sequence ID" value="POR33768.1"/>
    <property type="molecule type" value="Genomic_DNA"/>
</dbReference>
<protein>
    <submittedName>
        <fullName evidence="3">Uncharacterized protein</fullName>
    </submittedName>
</protein>
<dbReference type="OrthoDB" id="4160690at2759"/>
<dbReference type="Proteomes" id="UP000237481">
    <property type="component" value="Unassembled WGS sequence"/>
</dbReference>
<accession>A0A2S4KU97</accession>
<dbReference type="AlphaFoldDB" id="A0A2S4KU97"/>
<evidence type="ECO:0000256" key="2">
    <source>
        <dbReference type="SAM" id="SignalP"/>
    </source>
</evidence>
<name>A0A2S4KU97_9HYPO</name>
<dbReference type="STRING" id="94208.A0A2S4KU97"/>
<feature type="compositionally biased region" description="Low complexity" evidence="1">
    <location>
        <begin position="137"/>
        <end position="151"/>
    </location>
</feature>